<dbReference type="RefSeq" id="WP_084119545.1">
    <property type="nucleotide sequence ID" value="NZ_LT838813.1"/>
</dbReference>
<reference evidence="3" key="1">
    <citation type="submission" date="2017-04" db="EMBL/GenBank/DDBJ databases">
        <authorList>
            <person name="Varghese N."/>
            <person name="Submissions S."/>
        </authorList>
    </citation>
    <scope>NUCLEOTIDE SEQUENCE [LARGE SCALE GENOMIC DNA]</scope>
    <source>
        <strain evidence="3">DSM 16537</strain>
    </source>
</reference>
<evidence type="ECO:0000313" key="3">
    <source>
        <dbReference type="Proteomes" id="UP000192333"/>
    </source>
</evidence>
<dbReference type="AlphaFoldDB" id="A0A1W2H1K9"/>
<keyword evidence="1" id="KW-1133">Transmembrane helix</keyword>
<keyword evidence="1" id="KW-0472">Membrane</keyword>
<evidence type="ECO:0000313" key="2">
    <source>
        <dbReference type="EMBL" id="SMD42779.1"/>
    </source>
</evidence>
<dbReference type="EMBL" id="LT838813">
    <property type="protein sequence ID" value="SMD42779.1"/>
    <property type="molecule type" value="Genomic_DNA"/>
</dbReference>
<evidence type="ECO:0000256" key="1">
    <source>
        <dbReference type="SAM" id="Phobius"/>
    </source>
</evidence>
<dbReference type="Proteomes" id="UP000192333">
    <property type="component" value="Chromosome I"/>
</dbReference>
<dbReference type="OrthoDB" id="1414794at2"/>
<dbReference type="InterPro" id="IPR045749">
    <property type="entry name" value="DUF6090"/>
</dbReference>
<proteinExistence type="predicted"/>
<keyword evidence="3" id="KW-1185">Reference proteome</keyword>
<feature type="transmembrane region" description="Helical" evidence="1">
    <location>
        <begin position="21"/>
        <end position="40"/>
    </location>
</feature>
<name>A0A1W2H1K9_9BACT</name>
<dbReference type="Pfam" id="PF19578">
    <property type="entry name" value="DUF6090"/>
    <property type="match status" value="1"/>
</dbReference>
<accession>A0A1W2H1K9</accession>
<organism evidence="2 3">
    <name type="scientific">Aquiflexum balticum DSM 16537</name>
    <dbReference type="NCBI Taxonomy" id="758820"/>
    <lineage>
        <taxon>Bacteria</taxon>
        <taxon>Pseudomonadati</taxon>
        <taxon>Bacteroidota</taxon>
        <taxon>Cytophagia</taxon>
        <taxon>Cytophagales</taxon>
        <taxon>Cyclobacteriaceae</taxon>
        <taxon>Aquiflexum</taxon>
    </lineage>
</organism>
<protein>
    <submittedName>
        <fullName evidence="2">Uncharacterized protein</fullName>
    </submittedName>
</protein>
<gene>
    <name evidence="2" type="ORF">SAMN00777080_1344</name>
</gene>
<keyword evidence="1" id="KW-0812">Transmembrane</keyword>
<sequence>MIKFFRKIRQKLLHQNRITQYLVYAVGEIFLVVIGILIALQVNNANQRRLDNIRRNEYIIRIKGDIESDLKQLDQLADVLGIENLENIDRYFQFFNQGGQPVDSFVDSALRTPLNRFRYLPNRHSFEDMKSSGNIQFLTDEQRGALADLIAQQDFTIIIFEKMIDQINLEDYSARGYLDMDDDPSVFYQILGVKISPEDQIKGLHHLHNKMKWSRSLGTAADEQRIVIRDKSNKILALFSKK</sequence>
<dbReference type="STRING" id="758820.SAMN00777080_1344"/>